<protein>
    <submittedName>
        <fullName evidence="1">Uncharacterized protein</fullName>
    </submittedName>
</protein>
<proteinExistence type="predicted"/>
<accession>A0A8S9NI39</accession>
<reference evidence="1" key="1">
    <citation type="submission" date="2019-12" db="EMBL/GenBank/DDBJ databases">
        <title>Genome sequencing and annotation of Brassica cretica.</title>
        <authorList>
            <person name="Studholme D.J."/>
            <person name="Sarris P."/>
        </authorList>
    </citation>
    <scope>NUCLEOTIDE SEQUENCE</scope>
    <source>
        <strain evidence="1">PFS-109/04</strain>
        <tissue evidence="1">Leaf</tissue>
    </source>
</reference>
<dbReference type="Proteomes" id="UP000712600">
    <property type="component" value="Unassembled WGS sequence"/>
</dbReference>
<dbReference type="EMBL" id="QGKX02001621">
    <property type="protein sequence ID" value="KAF3500709.1"/>
    <property type="molecule type" value="Genomic_DNA"/>
</dbReference>
<gene>
    <name evidence="1" type="ORF">F2Q69_00044531</name>
</gene>
<sequence>MKLCRRLNLRLSFRTPPSRRVQSVFTVKLCAVSFRRPPRLQIVGSSSSAVPSSSPTISEPNRRSIRFVEPRKDPFLNQVSYICTTDPVAFDCLQFSPTSCRFPQLLFNYGPHF</sequence>
<evidence type="ECO:0000313" key="2">
    <source>
        <dbReference type="Proteomes" id="UP000712600"/>
    </source>
</evidence>
<dbReference type="AlphaFoldDB" id="A0A8S9NI39"/>
<evidence type="ECO:0000313" key="1">
    <source>
        <dbReference type="EMBL" id="KAF3500709.1"/>
    </source>
</evidence>
<name>A0A8S9NI39_BRACR</name>
<comment type="caution">
    <text evidence="1">The sequence shown here is derived from an EMBL/GenBank/DDBJ whole genome shotgun (WGS) entry which is preliminary data.</text>
</comment>
<organism evidence="1 2">
    <name type="scientific">Brassica cretica</name>
    <name type="common">Mustard</name>
    <dbReference type="NCBI Taxonomy" id="69181"/>
    <lineage>
        <taxon>Eukaryota</taxon>
        <taxon>Viridiplantae</taxon>
        <taxon>Streptophyta</taxon>
        <taxon>Embryophyta</taxon>
        <taxon>Tracheophyta</taxon>
        <taxon>Spermatophyta</taxon>
        <taxon>Magnoliopsida</taxon>
        <taxon>eudicotyledons</taxon>
        <taxon>Gunneridae</taxon>
        <taxon>Pentapetalae</taxon>
        <taxon>rosids</taxon>
        <taxon>malvids</taxon>
        <taxon>Brassicales</taxon>
        <taxon>Brassicaceae</taxon>
        <taxon>Brassiceae</taxon>
        <taxon>Brassica</taxon>
    </lineage>
</organism>